<dbReference type="AlphaFoldDB" id="D8J7A2"/>
<dbReference type="Proteomes" id="UP000000390">
    <property type="component" value="Chromosome"/>
</dbReference>
<gene>
    <name evidence="2" type="ordered locus">HacjB3_03020</name>
    <name evidence="3" type="ORF">C497_16292</name>
</gene>
<dbReference type="EMBL" id="AOHV01000042">
    <property type="protein sequence ID" value="ELY33958.1"/>
    <property type="molecule type" value="Genomic_DNA"/>
</dbReference>
<dbReference type="Proteomes" id="UP000011645">
    <property type="component" value="Unassembled WGS sequence"/>
</dbReference>
<proteinExistence type="predicted"/>
<dbReference type="PATRIC" id="fig|795797.18.peg.602"/>
<evidence type="ECO:0000313" key="4">
    <source>
        <dbReference type="Proteomes" id="UP000000390"/>
    </source>
</evidence>
<dbReference type="STRING" id="795797.HacjB3_03020"/>
<dbReference type="KEGG" id="hje:HacjB3_03020"/>
<dbReference type="OrthoDB" id="86287at2157"/>
<dbReference type="Pfam" id="PF12679">
    <property type="entry name" value="ABC2_membrane_2"/>
    <property type="match status" value="1"/>
</dbReference>
<dbReference type="HOGENOM" id="CLU_2140135_0_0_2"/>
<reference evidence="2 4" key="1">
    <citation type="journal article" date="2010" name="J. Bacteriol.">
        <title>Complete genome sequence of Halalkalicoccus jeotgali B3(T), an extremely halophilic archaeon.</title>
        <authorList>
            <person name="Roh S.W."/>
            <person name="Nam Y.D."/>
            <person name="Nam S.H."/>
            <person name="Choi S.H."/>
            <person name="Park H.S."/>
            <person name="Bae J.W."/>
        </authorList>
    </citation>
    <scope>NUCLEOTIDE SEQUENCE [LARGE SCALE GENOMIC DNA]</scope>
    <source>
        <strain evidence="2">B3</strain>
        <strain evidence="4">DSM 18796 / CECT 7217 / JCM 14584 / KCTC 4019 / B3</strain>
    </source>
</reference>
<name>D8J7A2_HALJB</name>
<dbReference type="GO" id="GO:0005886">
    <property type="term" value="C:plasma membrane"/>
    <property type="evidence" value="ECO:0007669"/>
    <property type="project" value="UniProtKB-SubCell"/>
</dbReference>
<evidence type="ECO:0000313" key="2">
    <source>
        <dbReference type="EMBL" id="ADJ13997.1"/>
    </source>
</evidence>
<organism evidence="2 4">
    <name type="scientific">Halalkalicoccus jeotgali (strain DSM 18796 / CECT 7217 / JCM 14584 / KCTC 4019 / B3)</name>
    <dbReference type="NCBI Taxonomy" id="795797"/>
    <lineage>
        <taxon>Archaea</taxon>
        <taxon>Methanobacteriati</taxon>
        <taxon>Methanobacteriota</taxon>
        <taxon>Stenosarchaea group</taxon>
        <taxon>Halobacteria</taxon>
        <taxon>Halobacteriales</taxon>
        <taxon>Halococcaceae</taxon>
        <taxon>Halalkalicoccus</taxon>
    </lineage>
</organism>
<protein>
    <submittedName>
        <fullName evidence="2">ABC-2 type transporter</fullName>
    </submittedName>
</protein>
<reference evidence="3 5" key="2">
    <citation type="journal article" date="2014" name="PLoS Genet.">
        <title>Phylogenetically driven sequencing of extremely halophilic archaea reveals strategies for static and dynamic osmo-response.</title>
        <authorList>
            <person name="Becker E.A."/>
            <person name="Seitzer P.M."/>
            <person name="Tritt A."/>
            <person name="Larsen D."/>
            <person name="Krusor M."/>
            <person name="Yao A.I."/>
            <person name="Wu D."/>
            <person name="Madern D."/>
            <person name="Eisen J.A."/>
            <person name="Darling A.E."/>
            <person name="Facciotti M.T."/>
        </authorList>
    </citation>
    <scope>NUCLEOTIDE SEQUENCE [LARGE SCALE GENOMIC DNA]</scope>
    <source>
        <strain evidence="3">B3</strain>
        <strain evidence="5">DSM 18796 / CECT 7217 / JCM 14584 / KCTC 4019 / B3</strain>
    </source>
</reference>
<feature type="transmembrane region" description="Helical" evidence="1">
    <location>
        <begin position="20"/>
        <end position="40"/>
    </location>
</feature>
<dbReference type="eggNOG" id="arCOG02438">
    <property type="taxonomic scope" value="Archaea"/>
</dbReference>
<keyword evidence="1" id="KW-0472">Membrane</keyword>
<evidence type="ECO:0000313" key="5">
    <source>
        <dbReference type="Proteomes" id="UP000011645"/>
    </source>
</evidence>
<dbReference type="GO" id="GO:0140359">
    <property type="term" value="F:ABC-type transporter activity"/>
    <property type="evidence" value="ECO:0007669"/>
    <property type="project" value="InterPro"/>
</dbReference>
<accession>D8J7A2</accession>
<evidence type="ECO:0000313" key="3">
    <source>
        <dbReference type="EMBL" id="ELY33958.1"/>
    </source>
</evidence>
<evidence type="ECO:0000256" key="1">
    <source>
        <dbReference type="SAM" id="Phobius"/>
    </source>
</evidence>
<keyword evidence="1" id="KW-1133">Transmembrane helix</keyword>
<feature type="transmembrane region" description="Helical" evidence="1">
    <location>
        <begin position="60"/>
        <end position="80"/>
    </location>
</feature>
<keyword evidence="5" id="KW-1185">Reference proteome</keyword>
<dbReference type="EMBL" id="CP002062">
    <property type="protein sequence ID" value="ADJ13997.1"/>
    <property type="molecule type" value="Genomic_DNA"/>
</dbReference>
<sequence>MSLLVVSKKEFLDTVRSNALLVTTLAFVLWAGFLAAIQHVPNVYVGSDLPRDTLALMNSMQQSAVFFVPLIGLGLGYNAIVGERERGSLKFLLGLPHPEVMWSPGSSSAEPP</sequence>
<keyword evidence="1" id="KW-0812">Transmembrane</keyword>